<gene>
    <name evidence="2" type="ORF">MNBD_GAMMA21-2370</name>
</gene>
<dbReference type="PROSITE" id="PS50943">
    <property type="entry name" value="HTH_CROC1"/>
    <property type="match status" value="1"/>
</dbReference>
<proteinExistence type="predicted"/>
<feature type="domain" description="HTH cro/C1-type" evidence="1">
    <location>
        <begin position="24"/>
        <end position="41"/>
    </location>
</feature>
<evidence type="ECO:0000259" key="1">
    <source>
        <dbReference type="PROSITE" id="PS50943"/>
    </source>
</evidence>
<reference evidence="2" key="1">
    <citation type="submission" date="2018-06" db="EMBL/GenBank/DDBJ databases">
        <authorList>
            <person name="Zhirakovskaya E."/>
        </authorList>
    </citation>
    <scope>NUCLEOTIDE SEQUENCE</scope>
</reference>
<dbReference type="CDD" id="cd00093">
    <property type="entry name" value="HTH_XRE"/>
    <property type="match status" value="1"/>
</dbReference>
<dbReference type="Gene3D" id="1.10.10.60">
    <property type="entry name" value="Homeodomain-like"/>
    <property type="match status" value="1"/>
</dbReference>
<dbReference type="EMBL" id="UOFR01000070">
    <property type="protein sequence ID" value="VAW99843.1"/>
    <property type="molecule type" value="Genomic_DNA"/>
</dbReference>
<organism evidence="2">
    <name type="scientific">hydrothermal vent metagenome</name>
    <dbReference type="NCBI Taxonomy" id="652676"/>
    <lineage>
        <taxon>unclassified sequences</taxon>
        <taxon>metagenomes</taxon>
        <taxon>ecological metagenomes</taxon>
    </lineage>
</organism>
<dbReference type="InterPro" id="IPR001387">
    <property type="entry name" value="Cro/C1-type_HTH"/>
</dbReference>
<name>A0A3B1AJ23_9ZZZZ</name>
<accession>A0A3B1AJ23</accession>
<dbReference type="AlphaFoldDB" id="A0A3B1AJ23"/>
<sequence length="41" mass="4827">MKGYTQLNHEQRYQRHLLMKADHTQTEVAELIGVDKSTISR</sequence>
<evidence type="ECO:0000313" key="2">
    <source>
        <dbReference type="EMBL" id="VAW99843.1"/>
    </source>
</evidence>
<dbReference type="Pfam" id="PF01381">
    <property type="entry name" value="HTH_3"/>
    <property type="match status" value="1"/>
</dbReference>
<protein>
    <recommendedName>
        <fullName evidence="1">HTH cro/C1-type domain-containing protein</fullName>
    </recommendedName>
</protein>